<dbReference type="AlphaFoldDB" id="A0A7S3S3U5"/>
<evidence type="ECO:0000256" key="1">
    <source>
        <dbReference type="SAM" id="MobiDB-lite"/>
    </source>
</evidence>
<gene>
    <name evidence="2" type="ORF">EHUX00137_LOCUS13279</name>
</gene>
<name>A0A7S3S3U5_EMIHU</name>
<organism evidence="2">
    <name type="scientific">Emiliania huxleyi</name>
    <name type="common">Coccolithophore</name>
    <name type="synonym">Pontosphaera huxleyi</name>
    <dbReference type="NCBI Taxonomy" id="2903"/>
    <lineage>
        <taxon>Eukaryota</taxon>
        <taxon>Haptista</taxon>
        <taxon>Haptophyta</taxon>
        <taxon>Prymnesiophyceae</taxon>
        <taxon>Isochrysidales</taxon>
        <taxon>Noelaerhabdaceae</taxon>
        <taxon>Emiliania</taxon>
    </lineage>
</organism>
<feature type="region of interest" description="Disordered" evidence="1">
    <location>
        <begin position="1"/>
        <end position="29"/>
    </location>
</feature>
<sequence>MCPAERSMGRTAGPRLQSKSGPPAVLRRDAGESLPRLRLVVGDVRPCSIEPAAAVEEGLPHLLTRWAVKSRTPSPPCEGAACARTMSSAASTVYSERHPLDVSSSMQIDPPTVTWPVWKAKRGATTCRDAAEMQPRCNQDVVEM</sequence>
<proteinExistence type="predicted"/>
<dbReference type="EMBL" id="HBIR01017664">
    <property type="protein sequence ID" value="CAE0542914.1"/>
    <property type="molecule type" value="Transcribed_RNA"/>
</dbReference>
<protein>
    <submittedName>
        <fullName evidence="2">Uncharacterized protein</fullName>
    </submittedName>
</protein>
<accession>A0A7S3S3U5</accession>
<evidence type="ECO:0000313" key="2">
    <source>
        <dbReference type="EMBL" id="CAE0542914.1"/>
    </source>
</evidence>
<reference evidence="2" key="1">
    <citation type="submission" date="2021-01" db="EMBL/GenBank/DDBJ databases">
        <authorList>
            <person name="Corre E."/>
            <person name="Pelletier E."/>
            <person name="Niang G."/>
            <person name="Scheremetjew M."/>
            <person name="Finn R."/>
            <person name="Kale V."/>
            <person name="Holt S."/>
            <person name="Cochrane G."/>
            <person name="Meng A."/>
            <person name="Brown T."/>
            <person name="Cohen L."/>
        </authorList>
    </citation>
    <scope>NUCLEOTIDE SEQUENCE</scope>
    <source>
        <strain evidence="2">379</strain>
    </source>
</reference>